<dbReference type="GO" id="GO:0050661">
    <property type="term" value="F:NADP binding"/>
    <property type="evidence" value="ECO:0007669"/>
    <property type="project" value="InterPro"/>
</dbReference>
<dbReference type="GO" id="GO:0010181">
    <property type="term" value="F:FMN binding"/>
    <property type="evidence" value="ECO:0007669"/>
    <property type="project" value="InterPro"/>
</dbReference>
<dbReference type="PANTHER" id="PTHR43303">
    <property type="entry name" value="NADPH DEHYDROGENASE C23G7.10C-RELATED"/>
    <property type="match status" value="1"/>
</dbReference>
<evidence type="ECO:0000256" key="2">
    <source>
        <dbReference type="ARBA" id="ARBA00022630"/>
    </source>
</evidence>
<protein>
    <submittedName>
        <fullName evidence="7">NADPH dehydrogenase NamA</fullName>
        <ecNumber evidence="7">1.6.99.1</ecNumber>
    </submittedName>
</protein>
<evidence type="ECO:0000313" key="7">
    <source>
        <dbReference type="EMBL" id="TSJ44558.1"/>
    </source>
</evidence>
<dbReference type="SUPFAM" id="SSF51395">
    <property type="entry name" value="FMN-linked oxidoreductases"/>
    <property type="match status" value="1"/>
</dbReference>
<feature type="domain" description="NADH:flavin oxidoreductase/NADH oxidase N-terminal" evidence="6">
    <location>
        <begin position="3"/>
        <end position="338"/>
    </location>
</feature>
<proteinExistence type="predicted"/>
<sequence>MANLFSPLTIKDIEFKNRIVVSPMCEYSSEDGFATNWHLVHLGSRAVGGAALVITEAIAVSPEGRISYGDLGIYKDEHISKLKEITDFIHEHGAKAGTQLAHAGRKASHDVPWKGNAQIPSDQPNGWKAVAPSTVPFAAIEEAPHELDKAGIEKIKADFKAAAVRTLAAGFDIIEIHAAHGYLLHEFYSPLSNKRTDEYGGSFDKRVRLLLEVVDAVQEVWPASQPLFVRISSTDWTEGGWGIDDSVALAKLLKDKGVDLVDCSSGGNVMAKIPLKPGYQVEFAEAVRATGILTGAVGLITEPKQADEIIQSGQADMVFIAREFLRDPYFPLRAAHELGYEDVKWPVQYERGKWG</sequence>
<dbReference type="RefSeq" id="WP_144248119.1">
    <property type="nucleotide sequence ID" value="NZ_VLPK01000001.1"/>
</dbReference>
<dbReference type="AlphaFoldDB" id="A0A556MXJ7"/>
<dbReference type="EC" id="1.6.99.1" evidence="7"/>
<evidence type="ECO:0000256" key="4">
    <source>
        <dbReference type="ARBA" id="ARBA00022857"/>
    </source>
</evidence>
<dbReference type="OrthoDB" id="9772736at2"/>
<dbReference type="EMBL" id="VLPK01000001">
    <property type="protein sequence ID" value="TSJ44558.1"/>
    <property type="molecule type" value="Genomic_DNA"/>
</dbReference>
<name>A0A556MXJ7_9SPHI</name>
<evidence type="ECO:0000259" key="6">
    <source>
        <dbReference type="Pfam" id="PF00724"/>
    </source>
</evidence>
<comment type="cofactor">
    <cofactor evidence="1">
        <name>FMN</name>
        <dbReference type="ChEBI" id="CHEBI:58210"/>
    </cofactor>
</comment>
<accession>A0A556MXJ7</accession>
<dbReference type="Pfam" id="PF00724">
    <property type="entry name" value="Oxidored_FMN"/>
    <property type="match status" value="1"/>
</dbReference>
<comment type="caution">
    <text evidence="7">The sequence shown here is derived from an EMBL/GenBank/DDBJ whole genome shotgun (WGS) entry which is preliminary data.</text>
</comment>
<gene>
    <name evidence="7" type="primary">namA</name>
    <name evidence="7" type="ORF">FO440_10395</name>
</gene>
<evidence type="ECO:0000256" key="5">
    <source>
        <dbReference type="ARBA" id="ARBA00023002"/>
    </source>
</evidence>
<reference evidence="7 8" key="1">
    <citation type="submission" date="2019-07" db="EMBL/GenBank/DDBJ databases">
        <authorList>
            <person name="Huq M.A."/>
        </authorList>
    </citation>
    <scope>NUCLEOTIDE SEQUENCE [LARGE SCALE GENOMIC DNA]</scope>
    <source>
        <strain evidence="7 8">MAH-19</strain>
    </source>
</reference>
<keyword evidence="3" id="KW-0288">FMN</keyword>
<dbReference type="InterPro" id="IPR013785">
    <property type="entry name" value="Aldolase_TIM"/>
</dbReference>
<dbReference type="InterPro" id="IPR001155">
    <property type="entry name" value="OxRdtase_FMN_N"/>
</dbReference>
<keyword evidence="4" id="KW-0521">NADP</keyword>
<organism evidence="7 8">
    <name type="scientific">Mucilaginibacter corticis</name>
    <dbReference type="NCBI Taxonomy" id="2597670"/>
    <lineage>
        <taxon>Bacteria</taxon>
        <taxon>Pseudomonadati</taxon>
        <taxon>Bacteroidota</taxon>
        <taxon>Sphingobacteriia</taxon>
        <taxon>Sphingobacteriales</taxon>
        <taxon>Sphingobacteriaceae</taxon>
        <taxon>Mucilaginibacter</taxon>
    </lineage>
</organism>
<evidence type="ECO:0000256" key="1">
    <source>
        <dbReference type="ARBA" id="ARBA00001917"/>
    </source>
</evidence>
<dbReference type="GO" id="GO:0003959">
    <property type="term" value="F:NADPH dehydrogenase activity"/>
    <property type="evidence" value="ECO:0007669"/>
    <property type="project" value="UniProtKB-EC"/>
</dbReference>
<dbReference type="Gene3D" id="3.20.20.70">
    <property type="entry name" value="Aldolase class I"/>
    <property type="match status" value="1"/>
</dbReference>
<keyword evidence="8" id="KW-1185">Reference proteome</keyword>
<evidence type="ECO:0000256" key="3">
    <source>
        <dbReference type="ARBA" id="ARBA00022643"/>
    </source>
</evidence>
<keyword evidence="5 7" id="KW-0560">Oxidoreductase</keyword>
<evidence type="ECO:0000313" key="8">
    <source>
        <dbReference type="Proteomes" id="UP000318733"/>
    </source>
</evidence>
<dbReference type="PANTHER" id="PTHR43303:SF4">
    <property type="entry name" value="NADPH DEHYDROGENASE C23G7.10C-RELATED"/>
    <property type="match status" value="1"/>
</dbReference>
<dbReference type="InterPro" id="IPR044152">
    <property type="entry name" value="YqjM-like"/>
</dbReference>
<dbReference type="CDD" id="cd02932">
    <property type="entry name" value="OYE_YqiM_FMN"/>
    <property type="match status" value="1"/>
</dbReference>
<dbReference type="NCBIfam" id="NF010047">
    <property type="entry name" value="PRK13523.1"/>
    <property type="match status" value="1"/>
</dbReference>
<keyword evidence="2" id="KW-0285">Flavoprotein</keyword>
<dbReference type="Proteomes" id="UP000318733">
    <property type="component" value="Unassembled WGS sequence"/>
</dbReference>